<dbReference type="Proteomes" id="UP000694005">
    <property type="component" value="Chromosome A09"/>
</dbReference>
<dbReference type="Gramene" id="A09p08760.2_BraZ1">
    <property type="protein sequence ID" value="A09p08760.2_BraZ1.CDS.1"/>
    <property type="gene ID" value="A09g08760.2_BraZ1"/>
</dbReference>
<evidence type="ECO:0000313" key="2">
    <source>
        <dbReference type="Proteomes" id="UP000694005"/>
    </source>
</evidence>
<protein>
    <submittedName>
        <fullName evidence="1">Uncharacterized protein</fullName>
    </submittedName>
</protein>
<dbReference type="EMBL" id="LS974625">
    <property type="protein sequence ID" value="CAG7860409.1"/>
    <property type="molecule type" value="Genomic_DNA"/>
</dbReference>
<evidence type="ECO:0000313" key="1">
    <source>
        <dbReference type="EMBL" id="CAG7860409.1"/>
    </source>
</evidence>
<organism evidence="1 2">
    <name type="scientific">Brassica campestris</name>
    <name type="common">Field mustard</name>
    <dbReference type="NCBI Taxonomy" id="3711"/>
    <lineage>
        <taxon>Eukaryota</taxon>
        <taxon>Viridiplantae</taxon>
        <taxon>Streptophyta</taxon>
        <taxon>Embryophyta</taxon>
        <taxon>Tracheophyta</taxon>
        <taxon>Spermatophyta</taxon>
        <taxon>Magnoliopsida</taxon>
        <taxon>eudicotyledons</taxon>
        <taxon>Gunneridae</taxon>
        <taxon>Pentapetalae</taxon>
        <taxon>rosids</taxon>
        <taxon>malvids</taxon>
        <taxon>Brassicales</taxon>
        <taxon>Brassicaceae</taxon>
        <taxon>Brassiceae</taxon>
        <taxon>Brassica</taxon>
    </lineage>
</organism>
<gene>
    <name evidence="1" type="ORF">BRAPAZ1V2_A09P08760.2</name>
</gene>
<dbReference type="AlphaFoldDB" id="A0A8D9CPR7"/>
<proteinExistence type="predicted"/>
<name>A0A8D9CPR7_BRACM</name>
<accession>A0A8D9CPR7</accession>
<sequence length="41" mass="5028">MSIFWNHISDFFKKIEATFTVRHSYGRHETLPQCHENDFRT</sequence>
<reference evidence="1 2" key="1">
    <citation type="submission" date="2021-07" db="EMBL/GenBank/DDBJ databases">
        <authorList>
            <consortium name="Genoscope - CEA"/>
            <person name="William W."/>
        </authorList>
    </citation>
    <scope>NUCLEOTIDE SEQUENCE [LARGE SCALE GENOMIC DNA]</scope>
</reference>